<dbReference type="PANTHER" id="PTHR36933:SF1">
    <property type="entry name" value="SLL0788 PROTEIN"/>
    <property type="match status" value="1"/>
</dbReference>
<dbReference type="Proteomes" id="UP000431684">
    <property type="component" value="Unassembled WGS sequence"/>
</dbReference>
<dbReference type="InterPro" id="IPR005183">
    <property type="entry name" value="DUF305_CopM-like"/>
</dbReference>
<dbReference type="EMBL" id="WNWM01000002">
    <property type="protein sequence ID" value="MUI14100.1"/>
    <property type="molecule type" value="Genomic_DNA"/>
</dbReference>
<sequence length="135" mass="14892">MRGRAMALIAICLAGGASAHDMHQHGHEAKAINQALPATFVASNDRPFAQLMNEAMAIMDRDMQAAPINGRPEHDFVTMMLPHHQGAVDMAKAVLINTNDPELRNLALGIIAEQQNEINVMRGWLARHTDHKEKQ</sequence>
<reference evidence="3 4" key="1">
    <citation type="submission" date="2019-11" db="EMBL/GenBank/DDBJ databases">
        <title>Draft Genome Sequences of Six Type Strains of the Genus Massilia.</title>
        <authorList>
            <person name="Miess H."/>
            <person name="Frediansyah A."/>
            <person name="Goeker M."/>
            <person name="Gross H."/>
        </authorList>
    </citation>
    <scope>NUCLEOTIDE SEQUENCE [LARGE SCALE GENOMIC DNA]</scope>
    <source>
        <strain evidence="3 4">DSM 17513</strain>
    </source>
</reference>
<keyword evidence="4" id="KW-1185">Reference proteome</keyword>
<dbReference type="Gene3D" id="1.20.1260.10">
    <property type="match status" value="1"/>
</dbReference>
<gene>
    <name evidence="3" type="ORF">GJV26_16785</name>
</gene>
<organism evidence="3 4">
    <name type="scientific">Pseudoduganella dura</name>
    <dbReference type="NCBI Taxonomy" id="321982"/>
    <lineage>
        <taxon>Bacteria</taxon>
        <taxon>Pseudomonadati</taxon>
        <taxon>Pseudomonadota</taxon>
        <taxon>Betaproteobacteria</taxon>
        <taxon>Burkholderiales</taxon>
        <taxon>Oxalobacteraceae</taxon>
        <taxon>Telluria group</taxon>
        <taxon>Pseudoduganella</taxon>
    </lineage>
</organism>
<evidence type="ECO:0000313" key="4">
    <source>
        <dbReference type="Proteomes" id="UP000431684"/>
    </source>
</evidence>
<accession>A0A6I3XHQ1</accession>
<evidence type="ECO:0000259" key="2">
    <source>
        <dbReference type="Pfam" id="PF03713"/>
    </source>
</evidence>
<feature type="chain" id="PRO_5026164268" evidence="1">
    <location>
        <begin position="20"/>
        <end position="135"/>
    </location>
</feature>
<keyword evidence="1" id="KW-0732">Signal</keyword>
<feature type="domain" description="DUF305" evidence="2">
    <location>
        <begin position="73"/>
        <end position="133"/>
    </location>
</feature>
<comment type="caution">
    <text evidence="3">The sequence shown here is derived from an EMBL/GenBank/DDBJ whole genome shotgun (WGS) entry which is preliminary data.</text>
</comment>
<protein>
    <submittedName>
        <fullName evidence="3">DUF305 domain-containing protein</fullName>
    </submittedName>
</protein>
<feature type="signal peptide" evidence="1">
    <location>
        <begin position="1"/>
        <end position="19"/>
    </location>
</feature>
<dbReference type="Pfam" id="PF03713">
    <property type="entry name" value="DUF305"/>
    <property type="match status" value="1"/>
</dbReference>
<evidence type="ECO:0000313" key="3">
    <source>
        <dbReference type="EMBL" id="MUI14100.1"/>
    </source>
</evidence>
<dbReference type="PANTHER" id="PTHR36933">
    <property type="entry name" value="SLL0788 PROTEIN"/>
    <property type="match status" value="1"/>
</dbReference>
<dbReference type="AlphaFoldDB" id="A0A6I3XHQ1"/>
<dbReference type="InterPro" id="IPR012347">
    <property type="entry name" value="Ferritin-like"/>
</dbReference>
<evidence type="ECO:0000256" key="1">
    <source>
        <dbReference type="SAM" id="SignalP"/>
    </source>
</evidence>
<dbReference type="OrthoDB" id="8603558at2"/>
<name>A0A6I3XHQ1_9BURK</name>
<proteinExistence type="predicted"/>